<name>A0A6A4E6C1_9STRA</name>
<evidence type="ECO:0000313" key="4">
    <source>
        <dbReference type="EMBL" id="KAE9320566.1"/>
    </source>
</evidence>
<dbReference type="EMBL" id="QXGA01002032">
    <property type="protein sequence ID" value="KAE9105215.1"/>
    <property type="molecule type" value="Genomic_DNA"/>
</dbReference>
<dbReference type="AlphaFoldDB" id="A0A6A4E6C1"/>
<gene>
    <name evidence="4" type="ORF">PF001_g5355</name>
    <name evidence="2" type="ORF">PF006_g21701</name>
    <name evidence="3" type="ORF">PF007_g5188</name>
    <name evidence="1" type="ORF">PF009_g17562</name>
</gene>
<evidence type="ECO:0000313" key="6">
    <source>
        <dbReference type="Proteomes" id="UP000437068"/>
    </source>
</evidence>
<evidence type="ECO:0000313" key="3">
    <source>
        <dbReference type="EMBL" id="KAE9128657.1"/>
    </source>
</evidence>
<dbReference type="Proteomes" id="UP000441208">
    <property type="component" value="Unassembled WGS sequence"/>
</dbReference>
<comment type="caution">
    <text evidence="4">The sequence shown here is derived from an EMBL/GenBank/DDBJ whole genome shotgun (WGS) entry which is preliminary data.</text>
</comment>
<protein>
    <submittedName>
        <fullName evidence="4">Uncharacterized protein</fullName>
    </submittedName>
</protein>
<evidence type="ECO:0000313" key="2">
    <source>
        <dbReference type="EMBL" id="KAE9105215.1"/>
    </source>
</evidence>
<dbReference type="Proteomes" id="UP000440732">
    <property type="component" value="Unassembled WGS sequence"/>
</dbReference>
<organism evidence="4 6">
    <name type="scientific">Phytophthora fragariae</name>
    <dbReference type="NCBI Taxonomy" id="53985"/>
    <lineage>
        <taxon>Eukaryota</taxon>
        <taxon>Sar</taxon>
        <taxon>Stramenopiles</taxon>
        <taxon>Oomycota</taxon>
        <taxon>Peronosporomycetes</taxon>
        <taxon>Peronosporales</taxon>
        <taxon>Peronosporaceae</taxon>
        <taxon>Phytophthora</taxon>
    </lineage>
</organism>
<dbReference type="EMBL" id="QXGE01000197">
    <property type="protein sequence ID" value="KAE9320566.1"/>
    <property type="molecule type" value="Genomic_DNA"/>
</dbReference>
<accession>A0A6A4E6C1</accession>
<evidence type="ECO:0000313" key="8">
    <source>
        <dbReference type="Proteomes" id="UP000441208"/>
    </source>
</evidence>
<sequence length="98" mass="10348">MLQSEQLVAASALTATPVVVSVAPTHLGVAVISLGEAQPSPPPAFCASWPRPAHYRAAWRGGGALVFAVCCSYPTLSSWQPCSHKSVHCIRVSVKYCQ</sequence>
<dbReference type="Proteomes" id="UP000429523">
    <property type="component" value="Unassembled WGS sequence"/>
</dbReference>
<dbReference type="EMBL" id="QXGF01001122">
    <property type="protein sequence ID" value="KAE8932411.1"/>
    <property type="molecule type" value="Genomic_DNA"/>
</dbReference>
<proteinExistence type="predicted"/>
<reference evidence="5 6" key="1">
    <citation type="submission" date="2018-08" db="EMBL/GenBank/DDBJ databases">
        <title>Genomic investigation of the strawberry pathogen Phytophthora fragariae indicates pathogenicity is determined by transcriptional variation in three key races.</title>
        <authorList>
            <person name="Adams T.M."/>
            <person name="Armitage A.D."/>
            <person name="Sobczyk M.K."/>
            <person name="Bates H.J."/>
            <person name="Dunwell J.M."/>
            <person name="Nellist C.F."/>
            <person name="Harrison R.J."/>
        </authorList>
    </citation>
    <scope>NUCLEOTIDE SEQUENCE [LARGE SCALE GENOMIC DNA]</scope>
    <source>
        <strain evidence="4 6">A4</strain>
        <strain evidence="2 7">NOV-5</strain>
        <strain evidence="3 8">NOV-71</strain>
        <strain evidence="1 5">NOV-9</strain>
    </source>
</reference>
<dbReference type="Proteomes" id="UP000437068">
    <property type="component" value="Unassembled WGS sequence"/>
</dbReference>
<evidence type="ECO:0000313" key="5">
    <source>
        <dbReference type="Proteomes" id="UP000429523"/>
    </source>
</evidence>
<evidence type="ECO:0000313" key="1">
    <source>
        <dbReference type="EMBL" id="KAE8932411.1"/>
    </source>
</evidence>
<evidence type="ECO:0000313" key="7">
    <source>
        <dbReference type="Proteomes" id="UP000440732"/>
    </source>
</evidence>
<dbReference type="EMBL" id="QXFZ01000177">
    <property type="protein sequence ID" value="KAE9128657.1"/>
    <property type="molecule type" value="Genomic_DNA"/>
</dbReference>